<organism evidence="1">
    <name type="scientific">marine sediment metagenome</name>
    <dbReference type="NCBI Taxonomy" id="412755"/>
    <lineage>
        <taxon>unclassified sequences</taxon>
        <taxon>metagenomes</taxon>
        <taxon>ecological metagenomes</taxon>
    </lineage>
</organism>
<accession>X1TGU0</accession>
<dbReference type="SUPFAM" id="SSF56300">
    <property type="entry name" value="Metallo-dependent phosphatases"/>
    <property type="match status" value="1"/>
</dbReference>
<evidence type="ECO:0000313" key="1">
    <source>
        <dbReference type="EMBL" id="GAI79264.1"/>
    </source>
</evidence>
<dbReference type="PANTHER" id="PTHR30337">
    <property type="entry name" value="COMPONENT OF ATP-DEPENDENT DSDNA EXONUCLEASE"/>
    <property type="match status" value="1"/>
</dbReference>
<evidence type="ECO:0008006" key="2">
    <source>
        <dbReference type="Google" id="ProtNLM"/>
    </source>
</evidence>
<reference evidence="1" key="1">
    <citation type="journal article" date="2014" name="Front. Microbiol.">
        <title>High frequency of phylogenetically diverse reductive dehalogenase-homologous genes in deep subseafloor sedimentary metagenomes.</title>
        <authorList>
            <person name="Kawai M."/>
            <person name="Futagami T."/>
            <person name="Toyoda A."/>
            <person name="Takaki Y."/>
            <person name="Nishi S."/>
            <person name="Hori S."/>
            <person name="Arai W."/>
            <person name="Tsubouchi T."/>
            <person name="Morono Y."/>
            <person name="Uchiyama I."/>
            <person name="Ito T."/>
            <person name="Fujiyama A."/>
            <person name="Inagaki F."/>
            <person name="Takami H."/>
        </authorList>
    </citation>
    <scope>NUCLEOTIDE SEQUENCE</scope>
    <source>
        <strain evidence="1">Expedition CK06-06</strain>
    </source>
</reference>
<dbReference type="InterPro" id="IPR050535">
    <property type="entry name" value="DNA_Repair-Maintenance_Comp"/>
</dbReference>
<name>X1TGU0_9ZZZZ</name>
<protein>
    <recommendedName>
        <fullName evidence="2">Calcineurin-like phosphoesterase domain-containing protein</fullName>
    </recommendedName>
</protein>
<sequence>SQEDVKKVVAIFNQYPDIPLYLLPGNHDILGADCVYNRVIFQRVNHLTILRTSECVEVAGATLHPCPVLSKFATQDLTGTIPVVREVDGIHIGVAHGSLVGKSPIPNWEDTDLPIDPSCMDRTGMDYLALGHWHSHRTFDDNAGIARMAYS</sequence>
<feature type="non-terminal residue" evidence="1">
    <location>
        <position position="1"/>
    </location>
</feature>
<dbReference type="Gene3D" id="3.60.21.10">
    <property type="match status" value="1"/>
</dbReference>
<dbReference type="InterPro" id="IPR029052">
    <property type="entry name" value="Metallo-depent_PP-like"/>
</dbReference>
<dbReference type="EMBL" id="BARW01013377">
    <property type="protein sequence ID" value="GAI79264.1"/>
    <property type="molecule type" value="Genomic_DNA"/>
</dbReference>
<dbReference type="AlphaFoldDB" id="X1TGU0"/>
<comment type="caution">
    <text evidence="1">The sequence shown here is derived from an EMBL/GenBank/DDBJ whole genome shotgun (WGS) entry which is preliminary data.</text>
</comment>
<gene>
    <name evidence="1" type="ORF">S12H4_24568</name>
</gene>
<proteinExistence type="predicted"/>
<feature type="non-terminal residue" evidence="1">
    <location>
        <position position="151"/>
    </location>
</feature>